<organism evidence="4 5">
    <name type="scientific">Knufia peltigerae</name>
    <dbReference type="NCBI Taxonomy" id="1002370"/>
    <lineage>
        <taxon>Eukaryota</taxon>
        <taxon>Fungi</taxon>
        <taxon>Dikarya</taxon>
        <taxon>Ascomycota</taxon>
        <taxon>Pezizomycotina</taxon>
        <taxon>Eurotiomycetes</taxon>
        <taxon>Chaetothyriomycetidae</taxon>
        <taxon>Chaetothyriales</taxon>
        <taxon>Trichomeriaceae</taxon>
        <taxon>Knufia</taxon>
    </lineage>
</organism>
<dbReference type="Pfam" id="PF00106">
    <property type="entry name" value="adh_short"/>
    <property type="match status" value="1"/>
</dbReference>
<dbReference type="InterPro" id="IPR002347">
    <property type="entry name" value="SDR_fam"/>
</dbReference>
<evidence type="ECO:0000256" key="2">
    <source>
        <dbReference type="ARBA" id="ARBA00022857"/>
    </source>
</evidence>
<dbReference type="EMBL" id="JAPDRN010000032">
    <property type="protein sequence ID" value="KAJ9635709.1"/>
    <property type="molecule type" value="Genomic_DNA"/>
</dbReference>
<reference evidence="4" key="1">
    <citation type="submission" date="2022-10" db="EMBL/GenBank/DDBJ databases">
        <title>Culturing micro-colonial fungi from biological soil crusts in the Mojave desert and describing Neophaeococcomyces mojavensis, and introducing the new genera and species Taxawa tesnikishii.</title>
        <authorList>
            <person name="Kurbessoian T."/>
            <person name="Stajich J.E."/>
        </authorList>
    </citation>
    <scope>NUCLEOTIDE SEQUENCE</scope>
    <source>
        <strain evidence="4">TK_35</strain>
    </source>
</reference>
<evidence type="ECO:0000313" key="4">
    <source>
        <dbReference type="EMBL" id="KAJ9635709.1"/>
    </source>
</evidence>
<evidence type="ECO:0000256" key="1">
    <source>
        <dbReference type="ARBA" id="ARBA00006484"/>
    </source>
</evidence>
<keyword evidence="3" id="KW-0560">Oxidoreductase</keyword>
<dbReference type="Gene3D" id="3.40.50.720">
    <property type="entry name" value="NAD(P)-binding Rossmann-like Domain"/>
    <property type="match status" value="1"/>
</dbReference>
<sequence>MSRLNDFGGLFRLDSKVAVITGGSRGIGLHTATAFLQAGAERVILVARKLEGPQGLLSALGALHSTVPGCRGRVSTIACDLSKFSEVQRLAKEIEAITCEVHILVANAGATWGGPLETTPDASISKVLDLNVRSIINLARLLAPLLIRTGIPQDPARIIIIGAIAGFTVPFTGENSTIVYSVSKAAAHHLARNLAMEYGPQNVTCNCVAPGFFPTKLSNGLIDIFERTKMKVWLALRLAATISKPLLIELDWLSFAGLSLAGALGSQPKLQDWIYGPQIPDYQSSEMSQAT</sequence>
<protein>
    <recommendedName>
        <fullName evidence="6">NAD(P)-binding protein</fullName>
    </recommendedName>
</protein>
<dbReference type="PANTHER" id="PTHR43618">
    <property type="entry name" value="7-ALPHA-HYDROXYSTEROID DEHYDROGENASE"/>
    <property type="match status" value="1"/>
</dbReference>
<proteinExistence type="inferred from homology"/>
<dbReference type="InterPro" id="IPR036291">
    <property type="entry name" value="NAD(P)-bd_dom_sf"/>
</dbReference>
<dbReference type="SUPFAM" id="SSF51735">
    <property type="entry name" value="NAD(P)-binding Rossmann-fold domains"/>
    <property type="match status" value="1"/>
</dbReference>
<dbReference type="Proteomes" id="UP001172681">
    <property type="component" value="Unassembled WGS sequence"/>
</dbReference>
<evidence type="ECO:0008006" key="6">
    <source>
        <dbReference type="Google" id="ProtNLM"/>
    </source>
</evidence>
<name>A0AA39CXD4_9EURO</name>
<keyword evidence="5" id="KW-1185">Reference proteome</keyword>
<dbReference type="InterPro" id="IPR052178">
    <property type="entry name" value="Sec_Metab_Biosynth_SDR"/>
</dbReference>
<accession>A0AA39CXD4</accession>
<evidence type="ECO:0000313" key="5">
    <source>
        <dbReference type="Proteomes" id="UP001172681"/>
    </source>
</evidence>
<evidence type="ECO:0000256" key="3">
    <source>
        <dbReference type="ARBA" id="ARBA00023002"/>
    </source>
</evidence>
<comment type="similarity">
    <text evidence="1">Belongs to the short-chain dehydrogenases/reductases (SDR) family.</text>
</comment>
<dbReference type="GO" id="GO:0016491">
    <property type="term" value="F:oxidoreductase activity"/>
    <property type="evidence" value="ECO:0007669"/>
    <property type="project" value="UniProtKB-KW"/>
</dbReference>
<dbReference type="AlphaFoldDB" id="A0AA39CXD4"/>
<keyword evidence="2" id="KW-0521">NADP</keyword>
<dbReference type="PRINTS" id="PR00081">
    <property type="entry name" value="GDHRDH"/>
</dbReference>
<gene>
    <name evidence="4" type="ORF">H2204_005669</name>
</gene>
<comment type="caution">
    <text evidence="4">The sequence shown here is derived from an EMBL/GenBank/DDBJ whole genome shotgun (WGS) entry which is preliminary data.</text>
</comment>
<dbReference type="PANTHER" id="PTHR43618:SF3">
    <property type="entry name" value="NAD(P)-BINDING PROTEIN"/>
    <property type="match status" value="1"/>
</dbReference>